<dbReference type="InterPro" id="IPR001444">
    <property type="entry name" value="Flag_bb_rod_N"/>
</dbReference>
<dbReference type="InterPro" id="IPR011491">
    <property type="entry name" value="FlgE_D2"/>
</dbReference>
<proteinExistence type="inferred from homology"/>
<dbReference type="GO" id="GO:0009425">
    <property type="term" value="C:bacterial-type flagellum basal body"/>
    <property type="evidence" value="ECO:0007669"/>
    <property type="project" value="UniProtKB-SubCell"/>
</dbReference>
<evidence type="ECO:0000256" key="1">
    <source>
        <dbReference type="ARBA" id="ARBA00004117"/>
    </source>
</evidence>
<evidence type="ECO:0000259" key="9">
    <source>
        <dbReference type="Pfam" id="PF22692"/>
    </source>
</evidence>
<dbReference type="AlphaFoldDB" id="A0A0L6JRQ7"/>
<dbReference type="InterPro" id="IPR010930">
    <property type="entry name" value="Flg_bb/hook_C_dom"/>
</dbReference>
<protein>
    <recommendedName>
        <fullName evidence="3 5">Flagellar hook protein FlgE</fullName>
    </recommendedName>
</protein>
<comment type="caution">
    <text evidence="10">The sequence shown here is derived from an EMBL/GenBank/DDBJ whole genome shotgun (WGS) entry which is preliminary data.</text>
</comment>
<dbReference type="Pfam" id="PF06429">
    <property type="entry name" value="Flg_bbr_C"/>
    <property type="match status" value="1"/>
</dbReference>
<comment type="function">
    <text evidence="5">A flexible structure which links the flagellar filament to the drive apparatus in the basal body.</text>
</comment>
<dbReference type="Pfam" id="PF07559">
    <property type="entry name" value="FlgE_D2"/>
    <property type="match status" value="1"/>
</dbReference>
<organism evidence="10 11">
    <name type="scientific">Pseudobacteroides cellulosolvens ATCC 35603 = DSM 2933</name>
    <dbReference type="NCBI Taxonomy" id="398512"/>
    <lineage>
        <taxon>Bacteria</taxon>
        <taxon>Bacillati</taxon>
        <taxon>Bacillota</taxon>
        <taxon>Clostridia</taxon>
        <taxon>Eubacteriales</taxon>
        <taxon>Oscillospiraceae</taxon>
        <taxon>Pseudobacteroides</taxon>
    </lineage>
</organism>
<comment type="subcellular location">
    <subcellularLocation>
        <location evidence="1 5">Bacterial flagellum basal body</location>
    </subcellularLocation>
</comment>
<evidence type="ECO:0000256" key="4">
    <source>
        <dbReference type="ARBA" id="ARBA00023143"/>
    </source>
</evidence>
<dbReference type="Pfam" id="PF00460">
    <property type="entry name" value="Flg_bb_rod"/>
    <property type="match status" value="1"/>
</dbReference>
<evidence type="ECO:0000256" key="3">
    <source>
        <dbReference type="ARBA" id="ARBA00019015"/>
    </source>
</evidence>
<evidence type="ECO:0000259" key="6">
    <source>
        <dbReference type="Pfam" id="PF00460"/>
    </source>
</evidence>
<evidence type="ECO:0000259" key="8">
    <source>
        <dbReference type="Pfam" id="PF07559"/>
    </source>
</evidence>
<feature type="domain" description="Flagellar basal-body/hook protein C-terminal" evidence="7">
    <location>
        <begin position="408"/>
        <end position="452"/>
    </location>
</feature>
<feature type="domain" description="Flagellar hook protein FlgE/F/G-like D1" evidence="9">
    <location>
        <begin position="98"/>
        <end position="139"/>
    </location>
</feature>
<dbReference type="GO" id="GO:0071978">
    <property type="term" value="P:bacterial-type flagellum-dependent swarming motility"/>
    <property type="evidence" value="ECO:0007669"/>
    <property type="project" value="TreeGrafter"/>
</dbReference>
<dbReference type="Proteomes" id="UP000036923">
    <property type="component" value="Unassembled WGS sequence"/>
</dbReference>
<dbReference type="InterPro" id="IPR037058">
    <property type="entry name" value="Falgellar_hook_FlgE_sf"/>
</dbReference>
<dbReference type="EMBL" id="LGTC01000001">
    <property type="protein sequence ID" value="KNY28375.1"/>
    <property type="molecule type" value="Genomic_DNA"/>
</dbReference>
<reference evidence="11" key="1">
    <citation type="submission" date="2015-07" db="EMBL/GenBank/DDBJ databases">
        <title>Near-Complete Genome Sequence of the Cellulolytic Bacterium Bacteroides (Pseudobacteroides) cellulosolvens ATCC 35603.</title>
        <authorList>
            <person name="Dassa B."/>
            <person name="Utturkar S.M."/>
            <person name="Klingeman D.M."/>
            <person name="Hurt R.A."/>
            <person name="Keller M."/>
            <person name="Xu J."/>
            <person name="Reddy Y.H.K."/>
            <person name="Borovok I."/>
            <person name="Grinberg I.R."/>
            <person name="Lamed R."/>
            <person name="Zhivin O."/>
            <person name="Bayer E.A."/>
            <person name="Brown S.D."/>
        </authorList>
    </citation>
    <scope>NUCLEOTIDE SEQUENCE [LARGE SCALE GENOMIC DNA]</scope>
    <source>
        <strain evidence="11">DSM 2933</strain>
    </source>
</reference>
<evidence type="ECO:0000256" key="2">
    <source>
        <dbReference type="ARBA" id="ARBA00009677"/>
    </source>
</evidence>
<dbReference type="PATRIC" id="fig|398512.5.peg.3823"/>
<feature type="domain" description="Flagellar basal body rod protein N-terminal" evidence="6">
    <location>
        <begin position="8"/>
        <end position="35"/>
    </location>
</feature>
<dbReference type="InterPro" id="IPR020013">
    <property type="entry name" value="Flagellar_FlgE/F/G"/>
</dbReference>
<keyword evidence="10" id="KW-0966">Cell projection</keyword>
<evidence type="ECO:0000313" key="10">
    <source>
        <dbReference type="EMBL" id="KNY28375.1"/>
    </source>
</evidence>
<dbReference type="STRING" id="398512.Bccel_3649"/>
<keyword evidence="11" id="KW-1185">Reference proteome</keyword>
<keyword evidence="10" id="KW-0282">Flagellum</keyword>
<dbReference type="InterPro" id="IPR037925">
    <property type="entry name" value="FlgE/F/G-like"/>
</dbReference>
<dbReference type="PANTHER" id="PTHR30435">
    <property type="entry name" value="FLAGELLAR PROTEIN"/>
    <property type="match status" value="1"/>
</dbReference>
<dbReference type="SUPFAM" id="SSF117143">
    <property type="entry name" value="Flagellar hook protein flgE"/>
    <property type="match status" value="1"/>
</dbReference>
<dbReference type="NCBIfam" id="TIGR03506">
    <property type="entry name" value="FlgEFG_subfam"/>
    <property type="match status" value="1"/>
</dbReference>
<sequence>MMRSMFSGVSGLRAHQTRMDVIGNNVANVNTVGFKSGRVTFQEVFSQTMKGASAPDSATGRGGTNPMQLGLGLGVGAVDTITTRGSLQRTDNPTDLSIEGEGFFILKGGAGDLYKFSRAGNFGVDKLGNLVSSGGLNVYGWQDYGGTAQTDGSYKYDTEKPVEPINLYSDVYNRNKRMIAAKATSQAAFAGNLDASKVPLGSSISTSSPQFTVPMTVYDTLGNNYKVSINFWKDSASGITASGTTGGTVWFWSASAGSGVSASFGSSTANGFLQFDTKGQIVTTASGYSTNPTIQLIPASSIGTQPIDIAIDFQKLTMYDADSSVKPTDVNGYPTGNLVTFNIGGDGIITGVYSNGQQQPLGMIGLAGFENPAGLQKVGDNMYTQTTNSGDFKKAVKPGGEGVGSLNPGTLEMSNVDLSREFTDMIVTQRGFQANSRIITTSDEMLQELVNLKR</sequence>
<dbReference type="Pfam" id="PF22692">
    <property type="entry name" value="LlgE_F_G_D1"/>
    <property type="match status" value="1"/>
</dbReference>
<feature type="domain" description="Flagellar hook protein FlgE D2" evidence="8">
    <location>
        <begin position="208"/>
        <end position="333"/>
    </location>
</feature>
<dbReference type="OrthoDB" id="9804559at2"/>
<comment type="similarity">
    <text evidence="2 5">Belongs to the flagella basal body rod proteins family.</text>
</comment>
<dbReference type="PANTHER" id="PTHR30435:SF1">
    <property type="entry name" value="FLAGELLAR HOOK PROTEIN FLGE"/>
    <property type="match status" value="1"/>
</dbReference>
<dbReference type="GO" id="GO:0009424">
    <property type="term" value="C:bacterial-type flagellum hook"/>
    <property type="evidence" value="ECO:0007669"/>
    <property type="project" value="TreeGrafter"/>
</dbReference>
<dbReference type="Gene3D" id="2.60.98.20">
    <property type="entry name" value="Flagellar hook protein FlgE"/>
    <property type="match status" value="1"/>
</dbReference>
<evidence type="ECO:0000259" key="7">
    <source>
        <dbReference type="Pfam" id="PF06429"/>
    </source>
</evidence>
<evidence type="ECO:0000256" key="5">
    <source>
        <dbReference type="RuleBase" id="RU362116"/>
    </source>
</evidence>
<keyword evidence="4 5" id="KW-0975">Bacterial flagellum</keyword>
<dbReference type="RefSeq" id="WP_036938676.1">
    <property type="nucleotide sequence ID" value="NZ_JQKC01000007.1"/>
</dbReference>
<dbReference type="InterPro" id="IPR053967">
    <property type="entry name" value="LlgE_F_G-like_D1"/>
</dbReference>
<dbReference type="GO" id="GO:0005829">
    <property type="term" value="C:cytosol"/>
    <property type="evidence" value="ECO:0007669"/>
    <property type="project" value="TreeGrafter"/>
</dbReference>
<accession>A0A0L6JRQ7</accession>
<dbReference type="eggNOG" id="COG1749">
    <property type="taxonomic scope" value="Bacteria"/>
</dbReference>
<keyword evidence="10" id="KW-0969">Cilium</keyword>
<name>A0A0L6JRQ7_9FIRM</name>
<evidence type="ECO:0000313" key="11">
    <source>
        <dbReference type="Proteomes" id="UP000036923"/>
    </source>
</evidence>
<gene>
    <name evidence="10" type="ORF">Bccel_3649</name>
</gene>